<comment type="catalytic activity">
    <reaction evidence="1">
        <text>(2S,3R)-3-hydroxybutane-1,2,3-tricarboxylate = pyruvate + succinate</text>
        <dbReference type="Rhea" id="RHEA:16809"/>
        <dbReference type="ChEBI" id="CHEBI:15361"/>
        <dbReference type="ChEBI" id="CHEBI:30031"/>
        <dbReference type="ChEBI" id="CHEBI:57429"/>
        <dbReference type="EC" id="4.1.3.30"/>
    </reaction>
</comment>
<evidence type="ECO:0000256" key="2">
    <source>
        <dbReference type="ARBA" id="ARBA00009282"/>
    </source>
</evidence>
<comment type="function">
    <text evidence="6">Involved in the catabolism of short chain fatty acids (SCFA) via the 2-methylcitrate cycle I (propionate degradation route). Catalyzes the thermodynamically favored C-C bond cleavage of (2R,3S)-2-methylisocitrate to yield pyruvate and succinate via an alpha-carboxy-carbanion intermediate.</text>
</comment>
<comment type="subunit">
    <text evidence="5">Homotetramer; dimer of dimers.</text>
</comment>
<dbReference type="PROSITE" id="PS00161">
    <property type="entry name" value="ISOCITRATE_LYASE"/>
    <property type="match status" value="1"/>
</dbReference>
<comment type="caution">
    <text evidence="8">The sequence shown here is derived from an EMBL/GenBank/DDBJ whole genome shotgun (WGS) entry which is preliminary data.</text>
</comment>
<dbReference type="AlphaFoldDB" id="A0A7Y0L8W9"/>
<proteinExistence type="inferred from homology"/>
<evidence type="ECO:0000256" key="7">
    <source>
        <dbReference type="ARBA" id="ARBA00073849"/>
    </source>
</evidence>
<dbReference type="EC" id="4.1.3.30" evidence="3"/>
<dbReference type="PANTHER" id="PTHR42905">
    <property type="entry name" value="PHOSPHOENOLPYRUVATE CARBOXYLASE"/>
    <property type="match status" value="1"/>
</dbReference>
<accession>A0A7Y0L8W9</accession>
<organism evidence="8 9">
    <name type="scientific">Thalassotalea algicola</name>
    <dbReference type="NCBI Taxonomy" id="2716224"/>
    <lineage>
        <taxon>Bacteria</taxon>
        <taxon>Pseudomonadati</taxon>
        <taxon>Pseudomonadota</taxon>
        <taxon>Gammaproteobacteria</taxon>
        <taxon>Alteromonadales</taxon>
        <taxon>Colwelliaceae</taxon>
        <taxon>Thalassotalea</taxon>
    </lineage>
</organism>
<dbReference type="CDD" id="cd00377">
    <property type="entry name" value="ICL_PEPM"/>
    <property type="match status" value="1"/>
</dbReference>
<dbReference type="GO" id="GO:0046421">
    <property type="term" value="F:methylisocitrate lyase activity"/>
    <property type="evidence" value="ECO:0007669"/>
    <property type="project" value="UniProtKB-EC"/>
</dbReference>
<comment type="similarity">
    <text evidence="2">Belongs to the isocitrate lyase/PEP mutase superfamily. Methylisocitrate lyase family.</text>
</comment>
<evidence type="ECO:0000313" key="8">
    <source>
        <dbReference type="EMBL" id="NMP30120.1"/>
    </source>
</evidence>
<dbReference type="InterPro" id="IPR040442">
    <property type="entry name" value="Pyrv_kinase-like_dom_sf"/>
</dbReference>
<keyword evidence="4" id="KW-0479">Metal-binding</keyword>
<evidence type="ECO:0000256" key="6">
    <source>
        <dbReference type="ARBA" id="ARBA00057039"/>
    </source>
</evidence>
<dbReference type="SUPFAM" id="SSF51621">
    <property type="entry name" value="Phosphoenolpyruvate/pyruvate domain"/>
    <property type="match status" value="1"/>
</dbReference>
<gene>
    <name evidence="8" type="ORF">HII17_00975</name>
</gene>
<dbReference type="InterPro" id="IPR039556">
    <property type="entry name" value="ICL/PEPM"/>
</dbReference>
<keyword evidence="9" id="KW-1185">Reference proteome</keyword>
<dbReference type="RefSeq" id="WP_169073461.1">
    <property type="nucleotide sequence ID" value="NZ_JABBXH010000001.1"/>
</dbReference>
<dbReference type="Pfam" id="PF13714">
    <property type="entry name" value="PEP_mutase"/>
    <property type="match status" value="1"/>
</dbReference>
<dbReference type="Proteomes" id="UP000568664">
    <property type="component" value="Unassembled WGS sequence"/>
</dbReference>
<keyword evidence="8" id="KW-0456">Lyase</keyword>
<dbReference type="FunFam" id="3.20.20.60:FF:000009">
    <property type="entry name" value="2-methylisocitrate lyase"/>
    <property type="match status" value="1"/>
</dbReference>
<dbReference type="InterPro" id="IPR015813">
    <property type="entry name" value="Pyrv/PenolPyrv_kinase-like_dom"/>
</dbReference>
<evidence type="ECO:0000256" key="5">
    <source>
        <dbReference type="ARBA" id="ARBA00044762"/>
    </source>
</evidence>
<dbReference type="EMBL" id="JABBXH010000001">
    <property type="protein sequence ID" value="NMP30120.1"/>
    <property type="molecule type" value="Genomic_DNA"/>
</dbReference>
<dbReference type="Gene3D" id="3.20.20.60">
    <property type="entry name" value="Phosphoenolpyruvate-binding domains"/>
    <property type="match status" value="1"/>
</dbReference>
<reference evidence="8 9" key="1">
    <citation type="submission" date="2020-04" db="EMBL/GenBank/DDBJ databases">
        <title>Thalassotalea sp. M1531, isolated from the surface of marine red alga.</title>
        <authorList>
            <person name="Pang L."/>
            <person name="Lu D.-C."/>
        </authorList>
    </citation>
    <scope>NUCLEOTIDE SEQUENCE [LARGE SCALE GENOMIC DNA]</scope>
    <source>
        <strain evidence="8 9">M1531</strain>
    </source>
</reference>
<name>A0A7Y0L8W9_9GAMM</name>
<evidence type="ECO:0000256" key="3">
    <source>
        <dbReference type="ARBA" id="ARBA00012260"/>
    </source>
</evidence>
<dbReference type="GO" id="GO:0046872">
    <property type="term" value="F:metal ion binding"/>
    <property type="evidence" value="ECO:0007669"/>
    <property type="project" value="UniProtKB-KW"/>
</dbReference>
<evidence type="ECO:0000313" key="9">
    <source>
        <dbReference type="Proteomes" id="UP000568664"/>
    </source>
</evidence>
<evidence type="ECO:0000256" key="4">
    <source>
        <dbReference type="ARBA" id="ARBA00022723"/>
    </source>
</evidence>
<dbReference type="PANTHER" id="PTHR42905:SF5">
    <property type="entry name" value="CARBOXYVINYL-CARBOXYPHOSPHONATE PHOSPHORYLMUTASE, CHLOROPLASTIC"/>
    <property type="match status" value="1"/>
</dbReference>
<evidence type="ECO:0000256" key="1">
    <source>
        <dbReference type="ARBA" id="ARBA00001050"/>
    </source>
</evidence>
<sequence length="294" mass="31999">MTHAAKLRQLIAAQDILVAPGGYDALSASLIEKADFKAMYLSGASIAYTRFGRPDIGLVSMSEVAETISVIRERTNIPVIVDADTGFGNAINVQRTVKLFERMGASAIQLEDQQMPKRCGHLKGKSLVSKAEMVGKIKAAIDARANPDTVVIARTDGIAVEGFEKAMARADAYYQAGADLLFIEAPESLEQMQQINAHFKDKVPLLANMVEGGSTPIKEAQDLADMGYSLVIFPGAMVRAYTYMAQEFLAALKQNGNTNSYRERMLDLTGLNELLGTPEILSRGQKYQATENEK</sequence>
<dbReference type="InterPro" id="IPR018523">
    <property type="entry name" value="Isocitrate_lyase_ph_CS"/>
</dbReference>
<protein>
    <recommendedName>
        <fullName evidence="7">2-methylisocitrate lyase</fullName>
        <ecNumber evidence="3">4.1.3.30</ecNumber>
    </recommendedName>
</protein>